<proteinExistence type="predicted"/>
<accession>A0A482V9Z4</accession>
<gene>
    <name evidence="1" type="ORF">BDFB_002307</name>
</gene>
<protein>
    <submittedName>
        <fullName evidence="1">Uncharacterized protein</fullName>
    </submittedName>
</protein>
<dbReference type="EMBL" id="QDEB01123879">
    <property type="protein sequence ID" value="RZB39951.1"/>
    <property type="molecule type" value="Genomic_DNA"/>
</dbReference>
<name>A0A482V9Z4_ASBVE</name>
<keyword evidence="2" id="KW-1185">Reference proteome</keyword>
<dbReference type="AlphaFoldDB" id="A0A482V9Z4"/>
<evidence type="ECO:0000313" key="2">
    <source>
        <dbReference type="Proteomes" id="UP000292052"/>
    </source>
</evidence>
<evidence type="ECO:0000313" key="1">
    <source>
        <dbReference type="EMBL" id="RZB39951.1"/>
    </source>
</evidence>
<comment type="caution">
    <text evidence="1">The sequence shown here is derived from an EMBL/GenBank/DDBJ whole genome shotgun (WGS) entry which is preliminary data.</text>
</comment>
<reference evidence="1 2" key="1">
    <citation type="submission" date="2017-03" db="EMBL/GenBank/DDBJ databases">
        <title>Genome of the blue death feigning beetle - Asbolus verrucosus.</title>
        <authorList>
            <person name="Rider S.D."/>
        </authorList>
    </citation>
    <scope>NUCLEOTIDE SEQUENCE [LARGE SCALE GENOMIC DNA]</scope>
    <source>
        <strain evidence="1">Butters</strain>
        <tissue evidence="1">Head and leg muscle</tissue>
    </source>
</reference>
<dbReference type="OrthoDB" id="6818750at2759"/>
<organism evidence="1 2">
    <name type="scientific">Asbolus verrucosus</name>
    <name type="common">Desert ironclad beetle</name>
    <dbReference type="NCBI Taxonomy" id="1661398"/>
    <lineage>
        <taxon>Eukaryota</taxon>
        <taxon>Metazoa</taxon>
        <taxon>Ecdysozoa</taxon>
        <taxon>Arthropoda</taxon>
        <taxon>Hexapoda</taxon>
        <taxon>Insecta</taxon>
        <taxon>Pterygota</taxon>
        <taxon>Neoptera</taxon>
        <taxon>Endopterygota</taxon>
        <taxon>Coleoptera</taxon>
        <taxon>Polyphaga</taxon>
        <taxon>Cucujiformia</taxon>
        <taxon>Tenebrionidae</taxon>
        <taxon>Pimeliinae</taxon>
        <taxon>Asbolus</taxon>
    </lineage>
</organism>
<dbReference type="Proteomes" id="UP000292052">
    <property type="component" value="Unassembled WGS sequence"/>
</dbReference>
<sequence>MEIIHISQNSKITVLRQKRSAESNNVLQEANSVKKCLFGIPDPKDVENLLNDQIQEDWQRIKDKFGIAVEDIENMENIRQNANTPKKRKVEPKSRKIVNSKRRKLFSQYDRKITAVKRHKILLEPSCELYYIKECYLIFISVLFTT</sequence>